<dbReference type="InterPro" id="IPR009003">
    <property type="entry name" value="Peptidase_S1_PA"/>
</dbReference>
<sequence>MNLDGAKNAKAEIFEKVFRFEETPVAFSPGVSQGSFLPRLGSEIDSRIREGRLKRRLDPVDMIAVGFAVDPRREHQVSLALLLQSRTLLHHPIVEEAVRRVGDAEMRLIVTGPVSPRSVANGGRCRPLRIGASIGHVNVTAGSLGCFATCRKEGTLGFLSNNHVLADSNNAQAGDLIVQPGVEDGADCGDPATHVARLHRYHPIDFRPGATNYVDCAFAELIADVEHEPDRIGFPAGSLSDCVLGEPEDLVIDQMPVMKVGRTTGHTRGSVTVVSIDNVTTGYPGYRFARFDRQVAIRGATGPFSARGDSGALVVTQDGRPIALLYSGTSHGITYANPIQAVLDTLSVDIQTRP</sequence>
<dbReference type="RefSeq" id="WP_109890025.1">
    <property type="nucleotide sequence ID" value="NZ_CP029550.1"/>
</dbReference>
<reference evidence="2" key="1">
    <citation type="submission" date="2018-05" db="EMBL/GenBank/DDBJ databases">
        <title>Complete Genome Sequence of Methylobacterium sp. 17SD2-17.</title>
        <authorList>
            <person name="Srinivasan S."/>
        </authorList>
    </citation>
    <scope>NUCLEOTIDE SEQUENCE [LARGE SCALE GENOMIC DNA]</scope>
    <source>
        <strain evidence="2">17SD2-17</strain>
    </source>
</reference>
<keyword evidence="2" id="KW-1185">Reference proteome</keyword>
<dbReference type="Proteomes" id="UP000245926">
    <property type="component" value="Chromosome"/>
</dbReference>
<dbReference type="KEGG" id="mets:DK389_12665"/>
<gene>
    <name evidence="1" type="ORF">DK389_12665</name>
</gene>
<dbReference type="OrthoDB" id="104542at2"/>
<evidence type="ECO:0000313" key="2">
    <source>
        <dbReference type="Proteomes" id="UP000245926"/>
    </source>
</evidence>
<dbReference type="EMBL" id="CP029550">
    <property type="protein sequence ID" value="AWN41218.1"/>
    <property type="molecule type" value="Genomic_DNA"/>
</dbReference>
<evidence type="ECO:0008006" key="3">
    <source>
        <dbReference type="Google" id="ProtNLM"/>
    </source>
</evidence>
<evidence type="ECO:0000313" key="1">
    <source>
        <dbReference type="EMBL" id="AWN41218.1"/>
    </source>
</evidence>
<name>A0A2U8W6F2_9HYPH</name>
<dbReference type="SUPFAM" id="SSF50494">
    <property type="entry name" value="Trypsin-like serine proteases"/>
    <property type="match status" value="1"/>
</dbReference>
<accession>A0A2U8W6F2</accession>
<organism evidence="1 2">
    <name type="scientific">Methylobacterium durans</name>
    <dbReference type="NCBI Taxonomy" id="2202825"/>
    <lineage>
        <taxon>Bacteria</taxon>
        <taxon>Pseudomonadati</taxon>
        <taxon>Pseudomonadota</taxon>
        <taxon>Alphaproteobacteria</taxon>
        <taxon>Hyphomicrobiales</taxon>
        <taxon>Methylobacteriaceae</taxon>
        <taxon>Methylobacterium</taxon>
    </lineage>
</organism>
<proteinExistence type="predicted"/>
<protein>
    <recommendedName>
        <fullName evidence="3">Serine protease</fullName>
    </recommendedName>
</protein>
<dbReference type="AlphaFoldDB" id="A0A2U8W6F2"/>